<reference evidence="6 7" key="1">
    <citation type="submission" date="2017-02" db="EMBL/GenBank/DDBJ databases">
        <authorList>
            <person name="Peterson S.W."/>
        </authorList>
    </citation>
    <scope>NUCLEOTIDE SEQUENCE [LARGE SCALE GENOMIC DNA]</scope>
    <source>
        <strain evidence="6 7">CECT 9189</strain>
    </source>
</reference>
<proteinExistence type="inferred from homology"/>
<reference evidence="5 8" key="2">
    <citation type="submission" date="2024-01" db="EMBL/GenBank/DDBJ databases">
        <title>Active colonisers of the gastrointestinal tract of Atlantic salmon farmed in a warm water region.</title>
        <authorList>
            <person name="Bowman J.P."/>
        </authorList>
    </citation>
    <scope>NUCLEOTIDE SEQUENCE [LARGE SCALE GENOMIC DNA]</scope>
    <source>
        <strain evidence="5 8">S3MW1</strain>
    </source>
</reference>
<dbReference type="OrthoDB" id="9809288at2"/>
<keyword evidence="3 6" id="KW-0560">Oxidoreductase</keyword>
<evidence type="ECO:0000256" key="3">
    <source>
        <dbReference type="ARBA" id="ARBA00023002"/>
    </source>
</evidence>
<dbReference type="EC" id="1.6.99.-" evidence="6"/>
<gene>
    <name evidence="6" type="ORF">CZ814_01171</name>
    <name evidence="5" type="ORF">VXS06_02040</name>
</gene>
<dbReference type="CDD" id="cd02149">
    <property type="entry name" value="NfsB-like"/>
    <property type="match status" value="1"/>
</dbReference>
<comment type="similarity">
    <text evidence="1">Belongs to the nitroreductase family.</text>
</comment>
<keyword evidence="8" id="KW-1185">Reference proteome</keyword>
<dbReference type="GO" id="GO:0016491">
    <property type="term" value="F:oxidoreductase activity"/>
    <property type="evidence" value="ECO:0007669"/>
    <property type="project" value="UniProtKB-KW"/>
</dbReference>
<accession>A0A1T4R3V9</accession>
<dbReference type="InterPro" id="IPR029479">
    <property type="entry name" value="Nitroreductase"/>
</dbReference>
<evidence type="ECO:0000313" key="8">
    <source>
        <dbReference type="Proteomes" id="UP001306119"/>
    </source>
</evidence>
<dbReference type="SUPFAM" id="SSF55469">
    <property type="entry name" value="FMN-dependent nitroreductase-like"/>
    <property type="match status" value="1"/>
</dbReference>
<organism evidence="6 7">
    <name type="scientific">Photobacterium toruni</name>
    <dbReference type="NCBI Taxonomy" id="1935446"/>
    <lineage>
        <taxon>Bacteria</taxon>
        <taxon>Pseudomonadati</taxon>
        <taxon>Pseudomonadota</taxon>
        <taxon>Gammaproteobacteria</taxon>
        <taxon>Vibrionales</taxon>
        <taxon>Vibrionaceae</taxon>
        <taxon>Photobacterium</taxon>
    </lineage>
</organism>
<keyword evidence="2" id="KW-0521">NADP</keyword>
<evidence type="ECO:0000256" key="1">
    <source>
        <dbReference type="ARBA" id="ARBA00007118"/>
    </source>
</evidence>
<dbReference type="InterPro" id="IPR033878">
    <property type="entry name" value="NfsB-like"/>
</dbReference>
<dbReference type="Proteomes" id="UP001306119">
    <property type="component" value="Unassembled WGS sequence"/>
</dbReference>
<dbReference type="InterPro" id="IPR000415">
    <property type="entry name" value="Nitroreductase-like"/>
</dbReference>
<dbReference type="Proteomes" id="UP000191116">
    <property type="component" value="Unassembled WGS sequence"/>
</dbReference>
<evidence type="ECO:0000256" key="2">
    <source>
        <dbReference type="ARBA" id="ARBA00022857"/>
    </source>
</evidence>
<dbReference type="PANTHER" id="PTHR43673">
    <property type="entry name" value="NAD(P)H NITROREDUCTASE YDGI-RELATED"/>
    <property type="match status" value="1"/>
</dbReference>
<evidence type="ECO:0000313" key="6">
    <source>
        <dbReference type="EMBL" id="SKA10525.1"/>
    </source>
</evidence>
<dbReference type="AlphaFoldDB" id="A0A1T4R3V9"/>
<dbReference type="Pfam" id="PF00881">
    <property type="entry name" value="Nitroreductase"/>
    <property type="match status" value="1"/>
</dbReference>
<protein>
    <submittedName>
        <fullName evidence="6">Major NAD(P)H-flavin oxidoreductase</fullName>
        <ecNumber evidence="6">1.6.99.-</ecNumber>
    </submittedName>
    <submittedName>
        <fullName evidence="5">Nitroreductase family protein</fullName>
    </submittedName>
</protein>
<dbReference type="Gene3D" id="3.40.109.10">
    <property type="entry name" value="NADH Oxidase"/>
    <property type="match status" value="1"/>
</dbReference>
<name>A0A1T4R3V9_9GAMM</name>
<evidence type="ECO:0000259" key="4">
    <source>
        <dbReference type="Pfam" id="PF00881"/>
    </source>
</evidence>
<evidence type="ECO:0000313" key="5">
    <source>
        <dbReference type="EMBL" id="MEC6830542.1"/>
    </source>
</evidence>
<feature type="domain" description="Nitroreductase" evidence="4">
    <location>
        <begin position="11"/>
        <end position="194"/>
    </location>
</feature>
<evidence type="ECO:0000313" key="7">
    <source>
        <dbReference type="Proteomes" id="UP000191116"/>
    </source>
</evidence>
<dbReference type="EMBL" id="JAYXUG010000001">
    <property type="protein sequence ID" value="MEC6830542.1"/>
    <property type="molecule type" value="Genomic_DNA"/>
</dbReference>
<sequence>MQHQIITDLNNRYTTKQYDKTKKISADNINLIKDAIRLSASSINSQPWKFIVLESDEAKLRFYQTFENKYQFNQHHAIEASHIILFAYNPYYTKNDYRNVVDVEVSAGHLPAEKYNDMLNGAYSFAELNTDATGFNGHWTKAQTYIALGNTLHVLARLGIASTAMEGVDSQLIGSIFKDELDGYICDVALAMGYALEEQDYNYGLPKARLAEVDVITVI</sequence>
<dbReference type="RefSeq" id="WP_080174055.1">
    <property type="nucleotide sequence ID" value="NZ_AP024855.1"/>
</dbReference>
<dbReference type="PANTHER" id="PTHR43673:SF10">
    <property type="entry name" value="NADH DEHYDROGENASE_NAD(P)H NITROREDUCTASE XCC3605-RELATED"/>
    <property type="match status" value="1"/>
</dbReference>
<dbReference type="EMBL" id="FUWP01000004">
    <property type="protein sequence ID" value="SKA10525.1"/>
    <property type="molecule type" value="Genomic_DNA"/>
</dbReference>